<keyword evidence="2" id="KW-1185">Reference proteome</keyword>
<comment type="caution">
    <text evidence="1">The sequence shown here is derived from an EMBL/GenBank/DDBJ whole genome shotgun (WGS) entry which is preliminary data.</text>
</comment>
<evidence type="ECO:0000313" key="1">
    <source>
        <dbReference type="EMBL" id="KAJ9070449.1"/>
    </source>
</evidence>
<reference evidence="1" key="1">
    <citation type="submission" date="2022-04" db="EMBL/GenBank/DDBJ databases">
        <title>Genome of the entomopathogenic fungus Entomophthora muscae.</title>
        <authorList>
            <person name="Elya C."/>
            <person name="Lovett B.R."/>
            <person name="Lee E."/>
            <person name="Macias A.M."/>
            <person name="Hajek A.E."/>
            <person name="De Bivort B.L."/>
            <person name="Kasson M.T."/>
            <person name="De Fine Licht H.H."/>
            <person name="Stajich J.E."/>
        </authorList>
    </citation>
    <scope>NUCLEOTIDE SEQUENCE</scope>
    <source>
        <strain evidence="1">Berkeley</strain>
    </source>
</reference>
<dbReference type="EMBL" id="QTSX02003574">
    <property type="protein sequence ID" value="KAJ9070449.1"/>
    <property type="molecule type" value="Genomic_DNA"/>
</dbReference>
<sequence>MEPESNPGQNPLRTTRSMGWEPNNPLLFDKVVTSLPGPKPLAVLQDSVSKPPVQDARNFPEVPTPDTGGLLSEICKFLHESYSKLSQSPGGGTEPKEALNTQIDKKKDSKSSHPKATSGKPPVPSATLPSETPNANPPEPRKPNQLTQRSSDPPASLPATYHPPGAPFGLVHFTEYYLKPEYKDYTTDNILARDPLARTTELTRYKQEGPWYITKPRLFRDKYNFLPTYQMDMEPPVTPKPMPASAAELPLDHTNKLFGIVYITLTGVIDTIVPVAGPWSWVGKSMSYLIKLAPILWWALPTQSATHQFPNTSKPANQGWFPDSHSPNCEEFGLSGTGSLVRNPAGGQPHCFYTLKICLLALGGYYFYSRLGGCPVQGQI</sequence>
<proteinExistence type="predicted"/>
<evidence type="ECO:0000313" key="2">
    <source>
        <dbReference type="Proteomes" id="UP001165960"/>
    </source>
</evidence>
<dbReference type="Proteomes" id="UP001165960">
    <property type="component" value="Unassembled WGS sequence"/>
</dbReference>
<name>A0ACC2T716_9FUNG</name>
<gene>
    <name evidence="1" type="ORF">DSO57_1007910</name>
</gene>
<protein>
    <submittedName>
        <fullName evidence="1">Uncharacterized protein</fullName>
    </submittedName>
</protein>
<accession>A0ACC2T716</accession>
<organism evidence="1 2">
    <name type="scientific">Entomophthora muscae</name>
    <dbReference type="NCBI Taxonomy" id="34485"/>
    <lineage>
        <taxon>Eukaryota</taxon>
        <taxon>Fungi</taxon>
        <taxon>Fungi incertae sedis</taxon>
        <taxon>Zoopagomycota</taxon>
        <taxon>Entomophthoromycotina</taxon>
        <taxon>Entomophthoromycetes</taxon>
        <taxon>Entomophthorales</taxon>
        <taxon>Entomophthoraceae</taxon>
        <taxon>Entomophthora</taxon>
    </lineage>
</organism>